<keyword evidence="2" id="KW-1133">Transmembrane helix</keyword>
<evidence type="ECO:0000313" key="5">
    <source>
        <dbReference type="EMBL" id="KAJ8029778.1"/>
    </source>
</evidence>
<accession>A0A9Q1BN26</accession>
<dbReference type="AlphaFoldDB" id="A0A9Q1BN26"/>
<dbReference type="GO" id="GO:0004714">
    <property type="term" value="F:transmembrane receptor protein tyrosine kinase activity"/>
    <property type="evidence" value="ECO:0007669"/>
    <property type="project" value="TreeGrafter"/>
</dbReference>
<dbReference type="PANTHER" id="PTHR24416:SF611">
    <property type="entry name" value="TYROSINE-PROTEIN KINASE TRANSMEMBRANE RECEPTOR ROR"/>
    <property type="match status" value="1"/>
</dbReference>
<dbReference type="Pfam" id="PF07714">
    <property type="entry name" value="PK_Tyr_Ser-Thr"/>
    <property type="match status" value="1"/>
</dbReference>
<feature type="compositionally biased region" description="Polar residues" evidence="1">
    <location>
        <begin position="367"/>
        <end position="379"/>
    </location>
</feature>
<feature type="domain" description="Protein kinase" evidence="3">
    <location>
        <begin position="416"/>
        <end position="703"/>
    </location>
</feature>
<dbReference type="GO" id="GO:0007169">
    <property type="term" value="P:cell surface receptor protein tyrosine kinase signaling pathway"/>
    <property type="evidence" value="ECO:0007669"/>
    <property type="project" value="TreeGrafter"/>
</dbReference>
<proteinExistence type="predicted"/>
<protein>
    <submittedName>
        <fullName evidence="5">Fibroblast growth factor receptor 2</fullName>
    </submittedName>
</protein>
<dbReference type="GO" id="GO:0005886">
    <property type="term" value="C:plasma membrane"/>
    <property type="evidence" value="ECO:0007669"/>
    <property type="project" value="TreeGrafter"/>
</dbReference>
<dbReference type="InterPro" id="IPR000719">
    <property type="entry name" value="Prot_kinase_dom"/>
</dbReference>
<feature type="transmembrane region" description="Helical" evidence="2">
    <location>
        <begin position="209"/>
        <end position="233"/>
    </location>
</feature>
<feature type="region of interest" description="Disordered" evidence="1">
    <location>
        <begin position="365"/>
        <end position="391"/>
    </location>
</feature>
<dbReference type="InterPro" id="IPR011009">
    <property type="entry name" value="Kinase-like_dom_sf"/>
</dbReference>
<keyword evidence="2" id="KW-0812">Transmembrane</keyword>
<evidence type="ECO:0000256" key="2">
    <source>
        <dbReference type="SAM" id="Phobius"/>
    </source>
</evidence>
<comment type="caution">
    <text evidence="5">The sequence shown here is derived from an EMBL/GenBank/DDBJ whole genome shotgun (WGS) entry which is preliminary data.</text>
</comment>
<evidence type="ECO:0000256" key="1">
    <source>
        <dbReference type="SAM" id="MobiDB-lite"/>
    </source>
</evidence>
<dbReference type="PROSITE" id="PS50835">
    <property type="entry name" value="IG_LIKE"/>
    <property type="match status" value="1"/>
</dbReference>
<evidence type="ECO:0000259" key="3">
    <source>
        <dbReference type="PROSITE" id="PS50011"/>
    </source>
</evidence>
<dbReference type="OrthoDB" id="28230at2759"/>
<dbReference type="SUPFAM" id="SSF56112">
    <property type="entry name" value="Protein kinase-like (PK-like)"/>
    <property type="match status" value="1"/>
</dbReference>
<reference evidence="5" key="1">
    <citation type="submission" date="2021-10" db="EMBL/GenBank/DDBJ databases">
        <title>Tropical sea cucumber genome reveals ecological adaptation and Cuvierian tubules defense mechanism.</title>
        <authorList>
            <person name="Chen T."/>
        </authorList>
    </citation>
    <scope>NUCLEOTIDE SEQUENCE</scope>
    <source>
        <strain evidence="5">Nanhai2018</strain>
        <tissue evidence="5">Muscle</tissue>
    </source>
</reference>
<keyword evidence="2" id="KW-0472">Membrane</keyword>
<dbReference type="PANTHER" id="PTHR24416">
    <property type="entry name" value="TYROSINE-PROTEIN KINASE RECEPTOR"/>
    <property type="match status" value="1"/>
</dbReference>
<evidence type="ECO:0000313" key="6">
    <source>
        <dbReference type="Proteomes" id="UP001152320"/>
    </source>
</evidence>
<organism evidence="5 6">
    <name type="scientific">Holothuria leucospilota</name>
    <name type="common">Black long sea cucumber</name>
    <name type="synonym">Mertensiothuria leucospilota</name>
    <dbReference type="NCBI Taxonomy" id="206669"/>
    <lineage>
        <taxon>Eukaryota</taxon>
        <taxon>Metazoa</taxon>
        <taxon>Echinodermata</taxon>
        <taxon>Eleutherozoa</taxon>
        <taxon>Echinozoa</taxon>
        <taxon>Holothuroidea</taxon>
        <taxon>Aspidochirotacea</taxon>
        <taxon>Aspidochirotida</taxon>
        <taxon>Holothuriidae</taxon>
        <taxon>Holothuria</taxon>
    </lineage>
</organism>
<dbReference type="EMBL" id="JAIZAY010000014">
    <property type="protein sequence ID" value="KAJ8029778.1"/>
    <property type="molecule type" value="Genomic_DNA"/>
</dbReference>
<dbReference type="GO" id="GO:0043235">
    <property type="term" value="C:receptor complex"/>
    <property type="evidence" value="ECO:0007669"/>
    <property type="project" value="TreeGrafter"/>
</dbReference>
<dbReference type="GO" id="GO:0005524">
    <property type="term" value="F:ATP binding"/>
    <property type="evidence" value="ECO:0007669"/>
    <property type="project" value="InterPro"/>
</dbReference>
<sequence>MTCVVDANPIESAMITVQRQVTQHSNMSSWTTLINKFYLETSHTEEKQTWITTSNSVNTVPNGKYRCSVINGTGKEVYSESKRMRVLDIRYEYCSDQLPLLACEASTENPYKWMVSCRSGLSNPPYFVNIKIDGVNVTSNIHVAVFENSTIDYGGFITNASHEKLYVKDEHTVTENIDCCTQHIYCRTRCSSCLAKVHAAQPLFSREDYYLIAFGITLLLLCGVLFLTFLTLFRKRRSRHFYGNVRKDPTQRPNSSNVLPMDVFSRQSSSSNGEIGSVVSSFGAGLPNSFRKHSYVTCVDSSSVISAPVSRDAYMNIDDQSSEQQSMEDNASVISKKLLHLKNRKLSIDSWSTGKVEYTRRIRSHPRSTTPRNFKTLENNPARGARSHANGSAHLTLSRENIHASHRSIVSSLMGTSKRQIVGEIAMEHIQFGDPLVKCGDICWFKASVYTNGENIPVVVKSVSENATLRVANHVTEELNELQKIGPHPNVLSLCGWNTTSFPNLSIFRLPPNCATLNSFLKYDYDTMQVREMETYNETTCKTAVTCSLDICRGMAFLSSNGFIHPCLSSNQVLVDFSHVCKLFAFTKADSTSTVLLVNLSPEEENLYEKWLPPEYLKLKEYCPSSDVWAFGVLLWEIFSNGEQPYYRNSVIDGSFLTGVNDLRKPEMCSTEIYHLMISCWNELPVDRPSFNRLQESLEHAYRSFAENCVY</sequence>
<dbReference type="InterPro" id="IPR050122">
    <property type="entry name" value="RTK"/>
</dbReference>
<dbReference type="InterPro" id="IPR007110">
    <property type="entry name" value="Ig-like_dom"/>
</dbReference>
<dbReference type="PROSITE" id="PS50011">
    <property type="entry name" value="PROTEIN_KINASE_DOM"/>
    <property type="match status" value="1"/>
</dbReference>
<keyword evidence="6" id="KW-1185">Reference proteome</keyword>
<keyword evidence="5" id="KW-0675">Receptor</keyword>
<dbReference type="Proteomes" id="UP001152320">
    <property type="component" value="Chromosome 14"/>
</dbReference>
<dbReference type="InterPro" id="IPR001245">
    <property type="entry name" value="Ser-Thr/Tyr_kinase_cat_dom"/>
</dbReference>
<feature type="domain" description="Ig-like" evidence="4">
    <location>
        <begin position="1"/>
        <end position="85"/>
    </location>
</feature>
<dbReference type="Gene3D" id="1.10.510.10">
    <property type="entry name" value="Transferase(Phosphotransferase) domain 1"/>
    <property type="match status" value="1"/>
</dbReference>
<name>A0A9Q1BN26_HOLLE</name>
<evidence type="ECO:0000259" key="4">
    <source>
        <dbReference type="PROSITE" id="PS50835"/>
    </source>
</evidence>
<gene>
    <name evidence="5" type="ORF">HOLleu_29260</name>
</gene>
<dbReference type="PRINTS" id="PR00109">
    <property type="entry name" value="TYRKINASE"/>
</dbReference>
<dbReference type="Gene3D" id="3.30.200.20">
    <property type="entry name" value="Phosphorylase Kinase, domain 1"/>
    <property type="match status" value="1"/>
</dbReference>